<dbReference type="Proteomes" id="UP000304900">
    <property type="component" value="Unassembled WGS sequence"/>
</dbReference>
<accession>A0A4U6CUP0</accession>
<comment type="caution">
    <text evidence="3">The sequence shown here is derived from an EMBL/GenBank/DDBJ whole genome shotgun (WGS) entry which is preliminary data.</text>
</comment>
<dbReference type="AlphaFoldDB" id="A0A4U6CUP0"/>
<protein>
    <submittedName>
        <fullName evidence="3">Response regulator</fullName>
    </submittedName>
</protein>
<dbReference type="Pfam" id="PF00072">
    <property type="entry name" value="Response_reg"/>
    <property type="match status" value="1"/>
</dbReference>
<dbReference type="OrthoDB" id="9802066at2"/>
<keyword evidence="4" id="KW-1185">Reference proteome</keyword>
<dbReference type="SUPFAM" id="SSF52172">
    <property type="entry name" value="CheY-like"/>
    <property type="match status" value="1"/>
</dbReference>
<name>A0A4U6CUP0_9BACT</name>
<gene>
    <name evidence="3" type="ORF">FDK13_28200</name>
</gene>
<dbReference type="Gene3D" id="3.40.50.2300">
    <property type="match status" value="1"/>
</dbReference>
<comment type="caution">
    <text evidence="1">Lacks conserved residue(s) required for the propagation of feature annotation.</text>
</comment>
<dbReference type="InterPro" id="IPR011006">
    <property type="entry name" value="CheY-like_superfamily"/>
</dbReference>
<dbReference type="RefSeq" id="WP_137343372.1">
    <property type="nucleotide sequence ID" value="NZ_BSQH01000005.1"/>
</dbReference>
<evidence type="ECO:0000313" key="4">
    <source>
        <dbReference type="Proteomes" id="UP000304900"/>
    </source>
</evidence>
<dbReference type="PROSITE" id="PS50110">
    <property type="entry name" value="RESPONSE_REGULATORY"/>
    <property type="match status" value="1"/>
</dbReference>
<evidence type="ECO:0000313" key="3">
    <source>
        <dbReference type="EMBL" id="TKT87986.1"/>
    </source>
</evidence>
<dbReference type="GO" id="GO:0000160">
    <property type="term" value="P:phosphorelay signal transduction system"/>
    <property type="evidence" value="ECO:0007669"/>
    <property type="project" value="InterPro"/>
</dbReference>
<reference evidence="3 4" key="1">
    <citation type="submission" date="2019-05" db="EMBL/GenBank/DDBJ databases">
        <title>Dyadobacter AR-3-8 sp. nov., isolated from arctic soil.</title>
        <authorList>
            <person name="Chaudhary D.K."/>
        </authorList>
    </citation>
    <scope>NUCLEOTIDE SEQUENCE [LARGE SCALE GENOMIC DNA]</scope>
    <source>
        <strain evidence="3 4">AR-3-8</strain>
    </source>
</reference>
<proteinExistence type="predicted"/>
<dbReference type="EMBL" id="SZVO01000017">
    <property type="protein sequence ID" value="TKT87986.1"/>
    <property type="molecule type" value="Genomic_DNA"/>
</dbReference>
<dbReference type="InterPro" id="IPR001789">
    <property type="entry name" value="Sig_transdc_resp-reg_receiver"/>
</dbReference>
<organism evidence="3 4">
    <name type="scientific">Dyadobacter frigoris</name>
    <dbReference type="NCBI Taxonomy" id="2576211"/>
    <lineage>
        <taxon>Bacteria</taxon>
        <taxon>Pseudomonadati</taxon>
        <taxon>Bacteroidota</taxon>
        <taxon>Cytophagia</taxon>
        <taxon>Cytophagales</taxon>
        <taxon>Spirosomataceae</taxon>
        <taxon>Dyadobacter</taxon>
    </lineage>
</organism>
<sequence>MPLISKTRPVILYADNEVGNLISFHAIFRRDYKIISASSVKEALGVLEKDRVEIIICSKYINEMSGIDFLALTLSLCPNCIRLLVSDYINQDLENKARIFDYLIKPWDEVQLGKILQEGHELFMIKELITNNFW</sequence>
<feature type="domain" description="Response regulatory" evidence="2">
    <location>
        <begin position="10"/>
        <end position="120"/>
    </location>
</feature>
<evidence type="ECO:0000256" key="1">
    <source>
        <dbReference type="PROSITE-ProRule" id="PRU00169"/>
    </source>
</evidence>
<evidence type="ECO:0000259" key="2">
    <source>
        <dbReference type="PROSITE" id="PS50110"/>
    </source>
</evidence>